<dbReference type="AlphaFoldDB" id="A0A0K6S7C1"/>
<accession>A0A0K6S7C1</accession>
<proteinExistence type="predicted"/>
<reference evidence="1" key="1">
    <citation type="submission" date="2014-11" db="EMBL/GenBank/DDBJ databases">
        <title>Molecular phylogeny of cliff fern family Woodsiaceae with morphological implications.</title>
        <authorList>
            <person name="Shao Y.-Z."/>
            <person name="Wei R."/>
            <person name="Zhang X.-C."/>
        </authorList>
    </citation>
    <scope>NUCLEOTIDE SEQUENCE</scope>
</reference>
<dbReference type="EMBL" id="CDMZ01000856">
    <property type="protein sequence ID" value="CUC09434.1"/>
    <property type="molecule type" value="Genomic_DNA"/>
</dbReference>
<gene>
    <name evidence="1" type="ORF">Cvel_20073.t1.CR2</name>
</gene>
<organism evidence="1">
    <name type="scientific">Chromera velia CCMP2878</name>
    <dbReference type="NCBI Taxonomy" id="1169474"/>
    <lineage>
        <taxon>Eukaryota</taxon>
        <taxon>Sar</taxon>
        <taxon>Alveolata</taxon>
        <taxon>Colpodellida</taxon>
        <taxon>Chromeraceae</taxon>
        <taxon>Chromera</taxon>
    </lineage>
</organism>
<sequence length="192" mass="21990">MEEVPQDSVPVSWADLDAHALYLISQQTAKRFDISFLPRGIQNAMVEEHQLLTHKQQALAEGVSDDSPNGYRMFASTSERRSLWDYMCCMMTWLDFYESCAQIFWPEGIDWEPWRPYRSPQLVTAHEVPELVKMAYTKIFNSGLPNRTKANFQDRVREFEQQIGSLLAQKGGLPGSEGYAVLNKDIPLAVRA</sequence>
<dbReference type="VEuPathDB" id="CryptoDB:Cvel_20073"/>
<protein>
    <submittedName>
        <fullName evidence="1">Uncharacterized protein</fullName>
    </submittedName>
</protein>
<name>A0A0K6S7C1_9ALVE</name>
<evidence type="ECO:0000313" key="1">
    <source>
        <dbReference type="EMBL" id="CUC09434.1"/>
    </source>
</evidence>